<evidence type="ECO:0000313" key="1">
    <source>
        <dbReference type="EMBL" id="PSB15023.1"/>
    </source>
</evidence>
<gene>
    <name evidence="1" type="ORF">C7B65_25385</name>
    <name evidence="2" type="ORF">C7B65_25390</name>
</gene>
<dbReference type="AlphaFoldDB" id="A0A2T1D3N9"/>
<protein>
    <submittedName>
        <fullName evidence="2">Uncharacterized protein</fullName>
    </submittedName>
</protein>
<reference evidence="2 3" key="2">
    <citation type="submission" date="2018-03" db="EMBL/GenBank/DDBJ databases">
        <title>The ancient ancestry and fast evolution of plastids.</title>
        <authorList>
            <person name="Moore K.R."/>
            <person name="Magnabosco C."/>
            <person name="Momper L."/>
            <person name="Gold D.A."/>
            <person name="Bosak T."/>
            <person name="Fournier G.P."/>
        </authorList>
    </citation>
    <scope>NUCLEOTIDE SEQUENCE [LARGE SCALE GENOMIC DNA]</scope>
    <source>
        <strain evidence="2 3">ULC007</strain>
    </source>
</reference>
<sequence>MLSTTVSTASIIDLLRKTVLTADEQIQIEGAVTAIAQERNWARHTAAWWLNQQAFSENG</sequence>
<comment type="caution">
    <text evidence="2">The sequence shown here is derived from an EMBL/GenBank/DDBJ whole genome shotgun (WGS) entry which is preliminary data.</text>
</comment>
<organism evidence="2 3">
    <name type="scientific">Phormidesmis priestleyi ULC007</name>
    <dbReference type="NCBI Taxonomy" id="1920490"/>
    <lineage>
        <taxon>Bacteria</taxon>
        <taxon>Bacillati</taxon>
        <taxon>Cyanobacteriota</taxon>
        <taxon>Cyanophyceae</taxon>
        <taxon>Leptolyngbyales</taxon>
        <taxon>Leptolyngbyaceae</taxon>
        <taxon>Phormidesmis</taxon>
    </lineage>
</organism>
<reference evidence="2 3" key="1">
    <citation type="submission" date="2018-02" db="EMBL/GenBank/DDBJ databases">
        <authorList>
            <person name="Cohen D.B."/>
            <person name="Kent A.D."/>
        </authorList>
    </citation>
    <scope>NUCLEOTIDE SEQUENCE [LARGE SCALE GENOMIC DNA]</scope>
    <source>
        <strain evidence="2 3">ULC007</strain>
    </source>
</reference>
<evidence type="ECO:0000313" key="2">
    <source>
        <dbReference type="EMBL" id="PSB15024.1"/>
    </source>
</evidence>
<accession>A0A2T1D3N9</accession>
<dbReference type="Proteomes" id="UP000238634">
    <property type="component" value="Unassembled WGS sequence"/>
</dbReference>
<proteinExistence type="predicted"/>
<evidence type="ECO:0000313" key="3">
    <source>
        <dbReference type="Proteomes" id="UP000238634"/>
    </source>
</evidence>
<name>A0A2T1D3N9_9CYAN</name>
<dbReference type="STRING" id="1920490.GCA_001895925_03316"/>
<dbReference type="RefSeq" id="WP_073075216.1">
    <property type="nucleotide sequence ID" value="NZ_MPPI01000067.1"/>
</dbReference>
<dbReference type="EMBL" id="PVWG01000071">
    <property type="protein sequence ID" value="PSB15023.1"/>
    <property type="molecule type" value="Genomic_DNA"/>
</dbReference>
<dbReference type="EMBL" id="PVWG01000071">
    <property type="protein sequence ID" value="PSB15024.1"/>
    <property type="molecule type" value="Genomic_DNA"/>
</dbReference>
<keyword evidence="3" id="KW-1185">Reference proteome</keyword>